<comment type="caution">
    <text evidence="1">The sequence shown here is derived from an EMBL/GenBank/DDBJ whole genome shotgun (WGS) entry which is preliminary data.</text>
</comment>
<sequence>MSAFMVSTLHIDLLVSAAVGHNRTEQLRWFASAADDNARSMQDMRRAGTDNADAIGAMLIAENAASLNYRYPGDAPHELEPYRWSPVTDWQPLVVLKAIDCFAYQACEHPGWEASEAWQFCNALRRRMVRQLPGYEAADGWEYTGTSTAAWA</sequence>
<dbReference type="Proteomes" id="UP001499978">
    <property type="component" value="Unassembled WGS sequence"/>
</dbReference>
<dbReference type="EMBL" id="BAAARY010000008">
    <property type="protein sequence ID" value="GAA2522721.1"/>
    <property type="molecule type" value="Genomic_DNA"/>
</dbReference>
<gene>
    <name evidence="1" type="ORF">GCM10010201_21060</name>
</gene>
<protein>
    <submittedName>
        <fullName evidence="1">Uncharacterized protein</fullName>
    </submittedName>
</protein>
<keyword evidence="2" id="KW-1185">Reference proteome</keyword>
<reference evidence="1 2" key="1">
    <citation type="journal article" date="2019" name="Int. J. Syst. Evol. Microbiol.">
        <title>The Global Catalogue of Microorganisms (GCM) 10K type strain sequencing project: providing services to taxonomists for standard genome sequencing and annotation.</title>
        <authorList>
            <consortium name="The Broad Institute Genomics Platform"/>
            <consortium name="The Broad Institute Genome Sequencing Center for Infectious Disease"/>
            <person name="Wu L."/>
            <person name="Ma J."/>
        </authorList>
    </citation>
    <scope>NUCLEOTIDE SEQUENCE [LARGE SCALE GENOMIC DNA]</scope>
    <source>
        <strain evidence="1 2">JCM 3367</strain>
    </source>
</reference>
<evidence type="ECO:0000313" key="2">
    <source>
        <dbReference type="Proteomes" id="UP001499978"/>
    </source>
</evidence>
<accession>A0ABN3NHS9</accession>
<organism evidence="1 2">
    <name type="scientific">Pilimelia columellifera subsp. columellifera</name>
    <dbReference type="NCBI Taxonomy" id="706583"/>
    <lineage>
        <taxon>Bacteria</taxon>
        <taxon>Bacillati</taxon>
        <taxon>Actinomycetota</taxon>
        <taxon>Actinomycetes</taxon>
        <taxon>Micromonosporales</taxon>
        <taxon>Micromonosporaceae</taxon>
        <taxon>Pilimelia</taxon>
    </lineage>
</organism>
<dbReference type="RefSeq" id="WP_344171753.1">
    <property type="nucleotide sequence ID" value="NZ_BAAARY010000008.1"/>
</dbReference>
<name>A0ABN3NHS9_9ACTN</name>
<evidence type="ECO:0000313" key="1">
    <source>
        <dbReference type="EMBL" id="GAA2522721.1"/>
    </source>
</evidence>
<proteinExistence type="predicted"/>